<reference evidence="1" key="1">
    <citation type="journal article" date="2020" name="Gigascience">
        <title>An improved pig reference genome sequence to enable pig genetics and genomics research.</title>
        <authorList>
            <person name="Warr A."/>
            <person name="Affara N."/>
            <person name="Aken B."/>
            <person name="Beiki H."/>
            <person name="Bickhart D.M."/>
            <person name="Billis K."/>
            <person name="Chow W."/>
            <person name="Eory L."/>
            <person name="Finlayson H.A."/>
            <person name="Flicek P."/>
            <person name="Giron C.G."/>
            <person name="Griffin D.K."/>
            <person name="Hall R."/>
            <person name="Hannum G."/>
            <person name="Hourlier T."/>
            <person name="Howe K."/>
            <person name="Hume D.A."/>
            <person name="Izuogu O."/>
            <person name="Kim K."/>
            <person name="Koren S."/>
            <person name="Liu H."/>
            <person name="Manchanda N."/>
            <person name="Martin F.J."/>
            <person name="Nonneman D.J."/>
            <person name="O'Connor R.E."/>
            <person name="Phillippy A.M."/>
            <person name="Rohrer G.A."/>
            <person name="Rosen B.D."/>
            <person name="Rund L.A."/>
            <person name="Sargent C.A."/>
            <person name="Schook L.B."/>
            <person name="Schroeder S.G."/>
            <person name="Schwartz A.S."/>
            <person name="Skinner B.M."/>
            <person name="Talbot R."/>
            <person name="Tseng E."/>
            <person name="Tuggle C.K."/>
            <person name="Watson M."/>
            <person name="Smith T.P.L."/>
            <person name="Archibald A.L."/>
        </authorList>
    </citation>
    <scope>NUCLEOTIDE SEQUENCE [LARGE SCALE GENOMIC DNA]</scope>
    <source>
        <strain evidence="1">Duroc</strain>
    </source>
</reference>
<dbReference type="GeneTree" id="ENSGT01100000266081"/>
<evidence type="ECO:0000313" key="1">
    <source>
        <dbReference type="Ensembl" id="ENSSSCP00000075517.1"/>
    </source>
</evidence>
<accession>A0A8W4F886</accession>
<dbReference type="Proteomes" id="UP000008227">
    <property type="component" value="Chromosome 6"/>
</dbReference>
<protein>
    <submittedName>
        <fullName evidence="1">Uncharacterized protein</fullName>
    </submittedName>
</protein>
<name>A0A8W4F886_PIG</name>
<reference evidence="1" key="3">
    <citation type="submission" date="2025-09" db="UniProtKB">
        <authorList>
            <consortium name="Ensembl"/>
        </authorList>
    </citation>
    <scope>IDENTIFICATION</scope>
</reference>
<proteinExistence type="predicted"/>
<dbReference type="Ensembl" id="ENSSSCT00000104896.1">
    <property type="protein sequence ID" value="ENSSSCP00000075517.1"/>
    <property type="gene ID" value="ENSSSCG00000058086.1"/>
</dbReference>
<sequence length="59" mass="6547">MALVPGEGTAGMGLQRFHKPLASFCFANCRIQMQQDWKQLGVAVVVWDAVLMGPSRIER</sequence>
<keyword evidence="2" id="KW-1185">Reference proteome</keyword>
<reference evidence="1" key="2">
    <citation type="submission" date="2025-08" db="UniProtKB">
        <authorList>
            <consortium name="Ensembl"/>
        </authorList>
    </citation>
    <scope>IDENTIFICATION</scope>
</reference>
<evidence type="ECO:0000313" key="2">
    <source>
        <dbReference type="Proteomes" id="UP000008227"/>
    </source>
</evidence>
<organism evidence="1 2">
    <name type="scientific">Sus scrofa</name>
    <name type="common">Pig</name>
    <dbReference type="NCBI Taxonomy" id="9823"/>
    <lineage>
        <taxon>Eukaryota</taxon>
        <taxon>Metazoa</taxon>
        <taxon>Chordata</taxon>
        <taxon>Craniata</taxon>
        <taxon>Vertebrata</taxon>
        <taxon>Euteleostomi</taxon>
        <taxon>Mammalia</taxon>
        <taxon>Eutheria</taxon>
        <taxon>Laurasiatheria</taxon>
        <taxon>Artiodactyla</taxon>
        <taxon>Suina</taxon>
        <taxon>Suidae</taxon>
        <taxon>Sus</taxon>
    </lineage>
</organism>
<dbReference type="AlphaFoldDB" id="A0A8W4F886"/>